<keyword evidence="1" id="KW-0233">DNA recombination</keyword>
<dbReference type="GO" id="GO:0016787">
    <property type="term" value="F:hydrolase activity"/>
    <property type="evidence" value="ECO:0007669"/>
    <property type="project" value="UniProtKB-KW"/>
</dbReference>
<comment type="cofactor">
    <cofactor evidence="1">
        <name>Mg(2+)</name>
        <dbReference type="ChEBI" id="CHEBI:18420"/>
    </cofactor>
</comment>
<dbReference type="EC" id="5.6.2.3" evidence="1"/>
<feature type="compositionally biased region" description="Acidic residues" evidence="2">
    <location>
        <begin position="12"/>
        <end position="23"/>
    </location>
</feature>
<feature type="region of interest" description="Disordered" evidence="2">
    <location>
        <begin position="1"/>
        <end position="23"/>
    </location>
</feature>
<dbReference type="GO" id="GO:0005524">
    <property type="term" value="F:ATP binding"/>
    <property type="evidence" value="ECO:0007669"/>
    <property type="project" value="UniProtKB-KW"/>
</dbReference>
<dbReference type="InterPro" id="IPR010285">
    <property type="entry name" value="DNA_helicase_pif1-like_DEAD"/>
</dbReference>
<organism evidence="4 5">
    <name type="scientific">Effrenium voratum</name>
    <dbReference type="NCBI Taxonomy" id="2562239"/>
    <lineage>
        <taxon>Eukaryota</taxon>
        <taxon>Sar</taxon>
        <taxon>Alveolata</taxon>
        <taxon>Dinophyceae</taxon>
        <taxon>Suessiales</taxon>
        <taxon>Symbiodiniaceae</taxon>
        <taxon>Effrenium</taxon>
    </lineage>
</organism>
<dbReference type="GO" id="GO:0006310">
    <property type="term" value="P:DNA recombination"/>
    <property type="evidence" value="ECO:0007669"/>
    <property type="project" value="UniProtKB-KW"/>
</dbReference>
<comment type="similarity">
    <text evidence="1">Belongs to the helicase family.</text>
</comment>
<dbReference type="Proteomes" id="UP001178507">
    <property type="component" value="Unassembled WGS sequence"/>
</dbReference>
<accession>A0AA36N0R1</accession>
<evidence type="ECO:0000256" key="2">
    <source>
        <dbReference type="SAM" id="MobiDB-lite"/>
    </source>
</evidence>
<dbReference type="InterPro" id="IPR027417">
    <property type="entry name" value="P-loop_NTPase"/>
</dbReference>
<reference evidence="4" key="1">
    <citation type="submission" date="2023-08" db="EMBL/GenBank/DDBJ databases">
        <authorList>
            <person name="Chen Y."/>
            <person name="Shah S."/>
            <person name="Dougan E. K."/>
            <person name="Thang M."/>
            <person name="Chan C."/>
        </authorList>
    </citation>
    <scope>NUCLEOTIDE SEQUENCE</scope>
</reference>
<keyword evidence="1" id="KW-0234">DNA repair</keyword>
<protein>
    <recommendedName>
        <fullName evidence="1">ATP-dependent DNA helicase</fullName>
        <ecNumber evidence="1">5.6.2.3</ecNumber>
    </recommendedName>
</protein>
<proteinExistence type="inferred from homology"/>
<keyword evidence="1" id="KW-0067">ATP-binding</keyword>
<keyword evidence="1" id="KW-0347">Helicase</keyword>
<feature type="region of interest" description="Disordered" evidence="2">
    <location>
        <begin position="851"/>
        <end position="870"/>
    </location>
</feature>
<feature type="domain" description="DNA helicase Pif1-like DEAD-box helicase" evidence="3">
    <location>
        <begin position="270"/>
        <end position="385"/>
    </location>
</feature>
<keyword evidence="5" id="KW-1185">Reference proteome</keyword>
<evidence type="ECO:0000313" key="4">
    <source>
        <dbReference type="EMBL" id="CAJ1386506.1"/>
    </source>
</evidence>
<name>A0AA36N0R1_9DINO</name>
<dbReference type="SUPFAM" id="SSF52540">
    <property type="entry name" value="P-loop containing nucleoside triphosphate hydrolases"/>
    <property type="match status" value="2"/>
</dbReference>
<dbReference type="EMBL" id="CAUJNA010001378">
    <property type="protein sequence ID" value="CAJ1386506.1"/>
    <property type="molecule type" value="Genomic_DNA"/>
</dbReference>
<dbReference type="GO" id="GO:0043139">
    <property type="term" value="F:5'-3' DNA helicase activity"/>
    <property type="evidence" value="ECO:0007669"/>
    <property type="project" value="UniProtKB-EC"/>
</dbReference>
<evidence type="ECO:0000313" key="5">
    <source>
        <dbReference type="Proteomes" id="UP001178507"/>
    </source>
</evidence>
<evidence type="ECO:0000259" key="3">
    <source>
        <dbReference type="Pfam" id="PF05970"/>
    </source>
</evidence>
<comment type="caution">
    <text evidence="4">The sequence shown here is derived from an EMBL/GenBank/DDBJ whole genome shotgun (WGS) entry which is preliminary data.</text>
</comment>
<dbReference type="GO" id="GO:0000723">
    <property type="term" value="P:telomere maintenance"/>
    <property type="evidence" value="ECO:0007669"/>
    <property type="project" value="InterPro"/>
</dbReference>
<comment type="catalytic activity">
    <reaction evidence="1">
        <text>ATP + H2O = ADP + phosphate + H(+)</text>
        <dbReference type="Rhea" id="RHEA:13065"/>
        <dbReference type="ChEBI" id="CHEBI:15377"/>
        <dbReference type="ChEBI" id="CHEBI:15378"/>
        <dbReference type="ChEBI" id="CHEBI:30616"/>
        <dbReference type="ChEBI" id="CHEBI:43474"/>
        <dbReference type="ChEBI" id="CHEBI:456216"/>
        <dbReference type="EC" id="5.6.2.3"/>
    </reaction>
</comment>
<dbReference type="GO" id="GO:0006281">
    <property type="term" value="P:DNA repair"/>
    <property type="evidence" value="ECO:0007669"/>
    <property type="project" value="UniProtKB-KW"/>
</dbReference>
<keyword evidence="1" id="KW-0547">Nucleotide-binding</keyword>
<gene>
    <name evidence="4" type="ORF">EVOR1521_LOCUS12824</name>
</gene>
<dbReference type="InterPro" id="IPR051055">
    <property type="entry name" value="PIF1_helicase"/>
</dbReference>
<keyword evidence="1" id="KW-0378">Hydrolase</keyword>
<dbReference type="Pfam" id="PF05970">
    <property type="entry name" value="PIF1"/>
    <property type="match status" value="1"/>
</dbReference>
<dbReference type="AlphaFoldDB" id="A0AA36N0R1"/>
<keyword evidence="1" id="KW-0227">DNA damage</keyword>
<dbReference type="Gene3D" id="3.40.50.300">
    <property type="entry name" value="P-loop containing nucleotide triphosphate hydrolases"/>
    <property type="match status" value="1"/>
</dbReference>
<sequence length="901" mass="100199">MAAARRRWADMIDTEDETEGAEDDSQLRKDVAAFVDEFMGPSAGSRLLTLALLQADLQRRCVGWTFPCRGWRWCVYEAPLTLLAEISVFVSLVGQTRPSERACNRRFRKMLSRWQSRLRLAALDCQHVEALICASCACIYSRVAELEEQNEIQWRRILSRCGGEEEGEWRLFGQPAPRVVEILGLNAFLDKYDKLHSERAARMSTNESFEIELEVEVAGPGGAEILCCPEDRRCGADPTHVGAAGVLCEECETSRVAKAASPWCGYYTGLRARESIDYEVAAFQAVNAADIKGKTIHNVCGLSADWKAVDRAVSKEVAKRMGLWRWLIIDEVSMVNARLLAQVDQRLRSAAPDAAAWKLDPVTNSSRPFAGINVLFTGDFYQLPPPSGAYLGDVPYNRRPRAPDDLTAPDPLADYGGAVQGVTELEERERCKDGWWNAVVDELRCALSDEERASRRRVVAGHSDPRLQEAKFKQAPVIVANNDAKFQINKDRALRYSKESGRAAAVGPPPLTGSIAPGAQACDKAARVRWLQYHDRDTANLCGMLPLAVGMKVALTEHLDRSEDTLLLRGATGFVHSWRWPPGARQPTHVYVKFQGAEWQLEGAPEPGLYPVTRQTKFWFLDGGRPKPVLRISRTQIPLVPAYAITAHGSQGKTVPAAMADFNVDRWTDITFGTVAGSRVRSREDILILRPFPLWLFQRGAPEGPELLLKTLRGEKIEWVNYREARAPSAPCQQCKVVKPFDYFADAQWDKARANLPATCLTCIHKDGGACKRKLPSNVERLRCIGCGFEKVEHAFPRAQLRQPRAEKKAKLHRVFEERLGVDLLANRRGEAAEGVPPICVDAAVGGRVSKLPGRGARQGSSAPGRMGEEPRLRGFSAHVFCRLHQPTLPQLRGRSQTGRT</sequence>
<dbReference type="PANTHER" id="PTHR47642:SF5">
    <property type="entry name" value="ATP-DEPENDENT DNA HELICASE"/>
    <property type="match status" value="1"/>
</dbReference>
<dbReference type="PANTHER" id="PTHR47642">
    <property type="entry name" value="ATP-DEPENDENT DNA HELICASE"/>
    <property type="match status" value="1"/>
</dbReference>
<evidence type="ECO:0000256" key="1">
    <source>
        <dbReference type="RuleBase" id="RU363044"/>
    </source>
</evidence>